<evidence type="ECO:0000256" key="1">
    <source>
        <dbReference type="SAM" id="MobiDB-lite"/>
    </source>
</evidence>
<comment type="caution">
    <text evidence="2">The sequence shown here is derived from an EMBL/GenBank/DDBJ whole genome shotgun (WGS) entry which is preliminary data.</text>
</comment>
<sequence length="91" mass="10623">HTDSCRHWGYKRHERGYQEGNRPSNFQDRHTQAQHIPLQQRGMDHLHEPRKECQQLPPDMSADHPAYAVARQSRQHGGSGTHQHEQDVLIS</sequence>
<dbReference type="Proteomes" id="UP001195483">
    <property type="component" value="Unassembled WGS sequence"/>
</dbReference>
<dbReference type="AlphaFoldDB" id="A0AAE0W5Y6"/>
<reference evidence="2" key="3">
    <citation type="submission" date="2023-05" db="EMBL/GenBank/DDBJ databases">
        <authorList>
            <person name="Smith C.H."/>
        </authorList>
    </citation>
    <scope>NUCLEOTIDE SEQUENCE</scope>
    <source>
        <strain evidence="2">CHS0354</strain>
        <tissue evidence="2">Mantle</tissue>
    </source>
</reference>
<reference evidence="2" key="1">
    <citation type="journal article" date="2021" name="Genome Biol. Evol.">
        <title>A High-Quality Reference Genome for a Parasitic Bivalve with Doubly Uniparental Inheritance (Bivalvia: Unionida).</title>
        <authorList>
            <person name="Smith C.H."/>
        </authorList>
    </citation>
    <scope>NUCLEOTIDE SEQUENCE</scope>
    <source>
        <strain evidence="2">CHS0354</strain>
    </source>
</reference>
<feature type="compositionally biased region" description="Basic and acidic residues" evidence="1">
    <location>
        <begin position="42"/>
        <end position="53"/>
    </location>
</feature>
<dbReference type="EMBL" id="JAEAOA010002230">
    <property type="protein sequence ID" value="KAK3601637.1"/>
    <property type="molecule type" value="Genomic_DNA"/>
</dbReference>
<protein>
    <submittedName>
        <fullName evidence="2">Uncharacterized protein</fullName>
    </submittedName>
</protein>
<gene>
    <name evidence="2" type="ORF">CHS0354_038195</name>
</gene>
<feature type="compositionally biased region" description="Basic and acidic residues" evidence="1">
    <location>
        <begin position="82"/>
        <end position="91"/>
    </location>
</feature>
<evidence type="ECO:0000313" key="3">
    <source>
        <dbReference type="Proteomes" id="UP001195483"/>
    </source>
</evidence>
<organism evidence="2 3">
    <name type="scientific">Potamilus streckersoni</name>
    <dbReference type="NCBI Taxonomy" id="2493646"/>
    <lineage>
        <taxon>Eukaryota</taxon>
        <taxon>Metazoa</taxon>
        <taxon>Spiralia</taxon>
        <taxon>Lophotrochozoa</taxon>
        <taxon>Mollusca</taxon>
        <taxon>Bivalvia</taxon>
        <taxon>Autobranchia</taxon>
        <taxon>Heteroconchia</taxon>
        <taxon>Palaeoheterodonta</taxon>
        <taxon>Unionida</taxon>
        <taxon>Unionoidea</taxon>
        <taxon>Unionidae</taxon>
        <taxon>Ambleminae</taxon>
        <taxon>Lampsilini</taxon>
        <taxon>Potamilus</taxon>
    </lineage>
</organism>
<name>A0AAE0W5Y6_9BIVA</name>
<proteinExistence type="predicted"/>
<feature type="region of interest" description="Disordered" evidence="1">
    <location>
        <begin position="1"/>
        <end position="91"/>
    </location>
</feature>
<keyword evidence="3" id="KW-1185">Reference proteome</keyword>
<reference evidence="2" key="2">
    <citation type="journal article" date="2021" name="Genome Biol. Evol.">
        <title>Developing a high-quality reference genome for a parasitic bivalve with doubly uniparental inheritance (Bivalvia: Unionida).</title>
        <authorList>
            <person name="Smith C.H."/>
        </authorList>
    </citation>
    <scope>NUCLEOTIDE SEQUENCE</scope>
    <source>
        <strain evidence="2">CHS0354</strain>
        <tissue evidence="2">Mantle</tissue>
    </source>
</reference>
<evidence type="ECO:0000313" key="2">
    <source>
        <dbReference type="EMBL" id="KAK3601637.1"/>
    </source>
</evidence>
<accession>A0AAE0W5Y6</accession>
<feature type="non-terminal residue" evidence="2">
    <location>
        <position position="1"/>
    </location>
</feature>